<evidence type="ECO:0000313" key="2">
    <source>
        <dbReference type="EMBL" id="GAA5161445.1"/>
    </source>
</evidence>
<comment type="caution">
    <text evidence="2">The sequence shown here is derived from an EMBL/GenBank/DDBJ whole genome shotgun (WGS) entry which is preliminary data.</text>
</comment>
<dbReference type="Proteomes" id="UP001500547">
    <property type="component" value="Unassembled WGS sequence"/>
</dbReference>
<reference evidence="3" key="1">
    <citation type="journal article" date="2019" name="Int. J. Syst. Evol. Microbiol.">
        <title>The Global Catalogue of Microorganisms (GCM) 10K type strain sequencing project: providing services to taxonomists for standard genome sequencing and annotation.</title>
        <authorList>
            <consortium name="The Broad Institute Genomics Platform"/>
            <consortium name="The Broad Institute Genome Sequencing Center for Infectious Disease"/>
            <person name="Wu L."/>
            <person name="Ma J."/>
        </authorList>
    </citation>
    <scope>NUCLEOTIDE SEQUENCE [LARGE SCALE GENOMIC DNA]</scope>
    <source>
        <strain evidence="3">JCM 18715</strain>
    </source>
</reference>
<dbReference type="PANTHER" id="PTHR10587">
    <property type="entry name" value="GLYCOSYL TRANSFERASE-RELATED"/>
    <property type="match status" value="1"/>
</dbReference>
<dbReference type="Gene3D" id="3.20.20.370">
    <property type="entry name" value="Glycoside hydrolase/deacetylase"/>
    <property type="match status" value="1"/>
</dbReference>
<protein>
    <submittedName>
        <fullName evidence="2">Polysaccharide deacetylase family protein</fullName>
    </submittedName>
</protein>
<dbReference type="InterPro" id="IPR050248">
    <property type="entry name" value="Polysacc_deacetylase_ArnD"/>
</dbReference>
<proteinExistence type="predicted"/>
<feature type="domain" description="NodB homology" evidence="1">
    <location>
        <begin position="73"/>
        <end position="256"/>
    </location>
</feature>
<dbReference type="InterPro" id="IPR002509">
    <property type="entry name" value="NODB_dom"/>
</dbReference>
<keyword evidence="3" id="KW-1185">Reference proteome</keyword>
<dbReference type="EMBL" id="BAABLD010000005">
    <property type="protein sequence ID" value="GAA5161445.1"/>
    <property type="molecule type" value="Genomic_DNA"/>
</dbReference>
<evidence type="ECO:0000313" key="3">
    <source>
        <dbReference type="Proteomes" id="UP001500547"/>
    </source>
</evidence>
<dbReference type="CDD" id="cd10917">
    <property type="entry name" value="CE4_NodB_like_6s_7s"/>
    <property type="match status" value="1"/>
</dbReference>
<dbReference type="InterPro" id="IPR011330">
    <property type="entry name" value="Glyco_hydro/deAcase_b/a-brl"/>
</dbReference>
<name>A0ABP9QGC0_9RHOO</name>
<accession>A0ABP9QGC0</accession>
<evidence type="ECO:0000259" key="1">
    <source>
        <dbReference type="PROSITE" id="PS51677"/>
    </source>
</evidence>
<organism evidence="2 3">
    <name type="scientific">Viridibacterium curvum</name>
    <dbReference type="NCBI Taxonomy" id="1101404"/>
    <lineage>
        <taxon>Bacteria</taxon>
        <taxon>Pseudomonadati</taxon>
        <taxon>Pseudomonadota</taxon>
        <taxon>Betaproteobacteria</taxon>
        <taxon>Rhodocyclales</taxon>
        <taxon>Rhodocyclaceae</taxon>
        <taxon>Viridibacterium</taxon>
    </lineage>
</organism>
<gene>
    <name evidence="2" type="ORF">GCM10025770_10680</name>
</gene>
<dbReference type="Pfam" id="PF01522">
    <property type="entry name" value="Polysacc_deac_1"/>
    <property type="match status" value="1"/>
</dbReference>
<dbReference type="SUPFAM" id="SSF88713">
    <property type="entry name" value="Glycoside hydrolase/deacetylase"/>
    <property type="match status" value="1"/>
</dbReference>
<sequence>MSPNPSAFQYPLLIQLSLWVHVGAAVLTLLKPSLWQWTLGSLIVDHLVITAATLWPRSGWLGPNLLRLPDPQQRVAITIDDGPDPAVTPKVLDILDQHGVKASFFCVGEKVRRHPGLAREILARGHTLENHTTHHPHSFSVMGPNSISKEVVGTQEIIHNTTGFTPRYFRAPAGLRNAFLNRILFQNGLKQASWTRRGFDTVETNPDKVLARLTHKLAAGDILLLHDGNAAGRTPIILEVLPRLLERIAQKGLRASALP</sequence>
<dbReference type="PROSITE" id="PS51677">
    <property type="entry name" value="NODB"/>
    <property type="match status" value="1"/>
</dbReference>